<dbReference type="Pfam" id="PF13041">
    <property type="entry name" value="PPR_2"/>
    <property type="match status" value="2"/>
</dbReference>
<comment type="caution">
    <text evidence="4">The sequence shown here is derived from an EMBL/GenBank/DDBJ whole genome shotgun (WGS) entry which is preliminary data.</text>
</comment>
<dbReference type="PANTHER" id="PTHR47936:SF5">
    <property type="entry name" value="PENTACOTRIPEPTIDE-REPEAT REGION OF PRORP DOMAIN-CONTAINING PROTEIN"/>
    <property type="match status" value="1"/>
</dbReference>
<dbReference type="PANTHER" id="PTHR47936">
    <property type="entry name" value="PPR_LONG DOMAIN-CONTAINING PROTEIN"/>
    <property type="match status" value="1"/>
</dbReference>
<evidence type="ECO:0000256" key="3">
    <source>
        <dbReference type="PROSITE-ProRule" id="PRU00708"/>
    </source>
</evidence>
<feature type="repeat" description="PPR" evidence="3">
    <location>
        <begin position="267"/>
        <end position="301"/>
    </location>
</feature>
<comment type="similarity">
    <text evidence="1">Belongs to the PPR family. P subfamily.</text>
</comment>
<proteinExistence type="inferred from homology"/>
<dbReference type="EMBL" id="JAYDYQ010002533">
    <property type="protein sequence ID" value="KAK4485137.1"/>
    <property type="molecule type" value="Genomic_DNA"/>
</dbReference>
<dbReference type="InterPro" id="IPR011990">
    <property type="entry name" value="TPR-like_helical_dom_sf"/>
</dbReference>
<accession>A0ABR0D786</accession>
<evidence type="ECO:0000313" key="4">
    <source>
        <dbReference type="EMBL" id="KAK4485137.1"/>
    </source>
</evidence>
<dbReference type="NCBIfam" id="TIGR00756">
    <property type="entry name" value="PPR"/>
    <property type="match status" value="6"/>
</dbReference>
<feature type="repeat" description="PPR" evidence="3">
    <location>
        <begin position="162"/>
        <end position="196"/>
    </location>
</feature>
<organism evidence="4 5">
    <name type="scientific">Penstemon davidsonii</name>
    <dbReference type="NCBI Taxonomy" id="160366"/>
    <lineage>
        <taxon>Eukaryota</taxon>
        <taxon>Viridiplantae</taxon>
        <taxon>Streptophyta</taxon>
        <taxon>Embryophyta</taxon>
        <taxon>Tracheophyta</taxon>
        <taxon>Spermatophyta</taxon>
        <taxon>Magnoliopsida</taxon>
        <taxon>eudicotyledons</taxon>
        <taxon>Gunneridae</taxon>
        <taxon>Pentapetalae</taxon>
        <taxon>asterids</taxon>
        <taxon>lamiids</taxon>
        <taxon>Lamiales</taxon>
        <taxon>Plantaginaceae</taxon>
        <taxon>Cheloneae</taxon>
        <taxon>Penstemon</taxon>
    </lineage>
</organism>
<feature type="repeat" description="PPR" evidence="3">
    <location>
        <begin position="197"/>
        <end position="231"/>
    </location>
</feature>
<evidence type="ECO:0008006" key="6">
    <source>
        <dbReference type="Google" id="ProtNLM"/>
    </source>
</evidence>
<gene>
    <name evidence="4" type="ORF">RD792_007750</name>
</gene>
<name>A0ABR0D786_9LAMI</name>
<dbReference type="Pfam" id="PF01535">
    <property type="entry name" value="PPR"/>
    <property type="match status" value="2"/>
</dbReference>
<evidence type="ECO:0000313" key="5">
    <source>
        <dbReference type="Proteomes" id="UP001291926"/>
    </source>
</evidence>
<evidence type="ECO:0000256" key="1">
    <source>
        <dbReference type="ARBA" id="ARBA00007626"/>
    </source>
</evidence>
<reference evidence="4 5" key="1">
    <citation type="journal article" date="2023" name="bioRxiv">
        <title>Genome report: Whole genome sequence and annotation of Penstemon davidsonii.</title>
        <authorList>
            <person name="Ostevik K.L."/>
            <person name="Alabady M."/>
            <person name="Zhang M."/>
            <person name="Rausher M.D."/>
        </authorList>
    </citation>
    <scope>NUCLEOTIDE SEQUENCE [LARGE SCALE GENOMIC DNA]</scope>
    <source>
        <strain evidence="4">DNT005</strain>
        <tissue evidence="4">Whole leaf</tissue>
    </source>
</reference>
<keyword evidence="2" id="KW-0677">Repeat</keyword>
<evidence type="ECO:0000256" key="2">
    <source>
        <dbReference type="ARBA" id="ARBA00022737"/>
    </source>
</evidence>
<dbReference type="InterPro" id="IPR002885">
    <property type="entry name" value="PPR_rpt"/>
</dbReference>
<dbReference type="Proteomes" id="UP001291926">
    <property type="component" value="Unassembled WGS sequence"/>
</dbReference>
<feature type="repeat" description="PPR" evidence="3">
    <location>
        <begin position="232"/>
        <end position="266"/>
    </location>
</feature>
<protein>
    <recommendedName>
        <fullName evidence="6">Pentatricopeptide repeat-containing protein</fullName>
    </recommendedName>
</protein>
<dbReference type="Gene3D" id="1.25.40.10">
    <property type="entry name" value="Tetratricopeptide repeat domain"/>
    <property type="match status" value="2"/>
</dbReference>
<keyword evidence="5" id="KW-1185">Reference proteome</keyword>
<dbReference type="PROSITE" id="PS51375">
    <property type="entry name" value="PPR"/>
    <property type="match status" value="4"/>
</dbReference>
<sequence>MSTLYRLRRSFSTTTTTFQTPSIKSHAEDLYKERDLKKLVQKFKLCSSSDRFRAKAGIYETTVRRLATAKRFRWIQEILEFQTQFRYDISQENFSIRLMKLYGQSGMYENAKKVFDEMPERNCERTVKSVNALLSACINSRKFDEMEVLFGEMETKWKVKPDVVSYNIVIKGFCEMGELDRALNVVDTMGGNGVKPDLITFNTLLDNLYKKKRFDDAEKIWKQMVKSKLVPNIRSYNARLVGLVNEKKFKEAVDFISEMEKSGTNPDIFTYAALIRGYCEEGDINELKKWYAESVKRECLPDRALFGSVLLCASEKGDYDWCFELCKELFEKKYLVDGTVLQKVVDSFVKYTPSPLHPRLLQLIITQNTLSRIVKEFFREWSWKLTRGLYLKHIEGADVDDHLLGNIIKDCRRLLGILWDRGLSHKNRDGNACADALAKLGHNTRALVASLGDSFPGYRTLT</sequence>